<dbReference type="Proteomes" id="UP001334084">
    <property type="component" value="Chromosome 8"/>
</dbReference>
<dbReference type="KEGG" id="vnx:VNE69_08146"/>
<dbReference type="AlphaFoldDB" id="A0AAX4JEJ7"/>
<keyword evidence="2" id="KW-1185">Reference proteome</keyword>
<evidence type="ECO:0000313" key="2">
    <source>
        <dbReference type="Proteomes" id="UP001334084"/>
    </source>
</evidence>
<proteinExistence type="predicted"/>
<dbReference type="SUPFAM" id="SSF50978">
    <property type="entry name" value="WD40 repeat-like"/>
    <property type="match status" value="1"/>
</dbReference>
<dbReference type="InterPro" id="IPR036322">
    <property type="entry name" value="WD40_repeat_dom_sf"/>
</dbReference>
<protein>
    <submittedName>
        <fullName evidence="1">WD40 repeat domain-containing protein</fullName>
    </submittedName>
</protein>
<reference evidence="1" key="1">
    <citation type="journal article" date="2024" name="BMC Genomics">
        <title>Functional annotation of a divergent genome using sequence and structure-based similarity.</title>
        <authorList>
            <person name="Svedberg D."/>
            <person name="Winiger R.R."/>
            <person name="Berg A."/>
            <person name="Sharma H."/>
            <person name="Tellgren-Roth C."/>
            <person name="Debrunner-Vossbrinck B.A."/>
            <person name="Vossbrinck C.R."/>
            <person name="Barandun J."/>
        </authorList>
    </citation>
    <scope>NUCLEOTIDE SEQUENCE</scope>
    <source>
        <strain evidence="1">Illinois isolate</strain>
    </source>
</reference>
<evidence type="ECO:0000313" key="1">
    <source>
        <dbReference type="EMBL" id="WUR04391.1"/>
    </source>
</evidence>
<dbReference type="GeneID" id="90542222"/>
<name>A0AAX4JEJ7_9MICR</name>
<organism evidence="1 2">
    <name type="scientific">Vairimorpha necatrix</name>
    <dbReference type="NCBI Taxonomy" id="6039"/>
    <lineage>
        <taxon>Eukaryota</taxon>
        <taxon>Fungi</taxon>
        <taxon>Fungi incertae sedis</taxon>
        <taxon>Microsporidia</taxon>
        <taxon>Nosematidae</taxon>
        <taxon>Vairimorpha</taxon>
    </lineage>
</organism>
<gene>
    <name evidence="1" type="ORF">VNE69_08146</name>
</gene>
<accession>A0AAX4JEJ7</accession>
<dbReference type="RefSeq" id="XP_065330536.1">
    <property type="nucleotide sequence ID" value="XM_065474464.1"/>
</dbReference>
<dbReference type="EMBL" id="CP142733">
    <property type="protein sequence ID" value="WUR04391.1"/>
    <property type="molecule type" value="Genomic_DNA"/>
</dbReference>
<sequence length="248" mass="28509">MFSSILLQTDSDKDITLLNTSKILCTKDLSTTNNRFIYTVSDKLRIYRLNPYSLVEEIEIKLKVDLILVIKNDIFYVGEGRLIKNMKENISLQESVFGISNVEDKVGVQFADKLVLYDFDLNKVKEYKCTSSFYVDGVLLLGYKNHLQIITRSALDIYLEDDITCITCDILFSRIFCGSTSGKIYQINMDGTPNKILDYHETSVKFVKMSMCDRFLYSADESGLLLIWEDVVVDRVKLDNIKGLEVYI</sequence>